<protein>
    <submittedName>
        <fullName evidence="3">EF-hand domain-containing protein</fullName>
    </submittedName>
</protein>
<dbReference type="PROSITE" id="PS00018">
    <property type="entry name" value="EF_HAND_1"/>
    <property type="match status" value="1"/>
</dbReference>
<proteinExistence type="predicted"/>
<dbReference type="Gene3D" id="1.10.238.10">
    <property type="entry name" value="EF-hand"/>
    <property type="match status" value="1"/>
</dbReference>
<gene>
    <name evidence="3" type="ORF">Q3M24_02385</name>
</gene>
<organism evidence="3">
    <name type="scientific">Candidatus Electrothrix aestuarii</name>
    <dbReference type="NCBI Taxonomy" id="3062594"/>
    <lineage>
        <taxon>Bacteria</taxon>
        <taxon>Pseudomonadati</taxon>
        <taxon>Thermodesulfobacteriota</taxon>
        <taxon>Desulfobulbia</taxon>
        <taxon>Desulfobulbales</taxon>
        <taxon>Desulfobulbaceae</taxon>
        <taxon>Candidatus Electrothrix</taxon>
    </lineage>
</organism>
<accession>A0AAU8LXM9</accession>
<dbReference type="KEGG" id="eaj:Q3M24_02385"/>
<feature type="chain" id="PRO_5043560527" evidence="1">
    <location>
        <begin position="24"/>
        <end position="88"/>
    </location>
</feature>
<evidence type="ECO:0000256" key="1">
    <source>
        <dbReference type="SAM" id="SignalP"/>
    </source>
</evidence>
<dbReference type="GO" id="GO:0005509">
    <property type="term" value="F:calcium ion binding"/>
    <property type="evidence" value="ECO:0007669"/>
    <property type="project" value="InterPro"/>
</dbReference>
<feature type="signal peptide" evidence="1">
    <location>
        <begin position="1"/>
        <end position="23"/>
    </location>
</feature>
<reference evidence="3" key="1">
    <citation type="journal article" date="2024" name="Syst. Appl. Microbiol.">
        <title>First single-strain enrichments of Electrothrix cable bacteria, description of E. aestuarii sp. nov. and E. rattekaaiensis sp. nov., and proposal of a cable bacteria taxonomy following the rules of the SeqCode.</title>
        <authorList>
            <person name="Plum-Jensen L.E."/>
            <person name="Schramm A."/>
            <person name="Marshall I.P.G."/>
        </authorList>
    </citation>
    <scope>NUCLEOTIDE SEQUENCE</scope>
    <source>
        <strain evidence="3">Rat1</strain>
    </source>
</reference>
<keyword evidence="1" id="KW-0732">Signal</keyword>
<dbReference type="InterPro" id="IPR002048">
    <property type="entry name" value="EF_hand_dom"/>
</dbReference>
<dbReference type="EMBL" id="CP159373">
    <property type="protein sequence ID" value="XCN73623.1"/>
    <property type="molecule type" value="Genomic_DNA"/>
</dbReference>
<feature type="domain" description="EF-hand" evidence="2">
    <location>
        <begin position="59"/>
        <end position="88"/>
    </location>
</feature>
<dbReference type="AlphaFoldDB" id="A0AAU8LXM9"/>
<dbReference type="CDD" id="cd00051">
    <property type="entry name" value="EFh"/>
    <property type="match status" value="1"/>
</dbReference>
<dbReference type="InterPro" id="IPR011992">
    <property type="entry name" value="EF-hand-dom_pair"/>
</dbReference>
<dbReference type="InterPro" id="IPR018247">
    <property type="entry name" value="EF_Hand_1_Ca_BS"/>
</dbReference>
<dbReference type="Pfam" id="PF13499">
    <property type="entry name" value="EF-hand_7"/>
    <property type="match status" value="1"/>
</dbReference>
<sequence>MKALKTAIALALTLTLFAGYSFAQGQGRGPRCQQRFAELDTNKDGKVTYSEFMAVSHPRGEEQAKAMFEAKDSNKDGELTRAEFCPGA</sequence>
<dbReference type="PROSITE" id="PS50222">
    <property type="entry name" value="EF_HAND_2"/>
    <property type="match status" value="1"/>
</dbReference>
<evidence type="ECO:0000259" key="2">
    <source>
        <dbReference type="PROSITE" id="PS50222"/>
    </source>
</evidence>
<dbReference type="SUPFAM" id="SSF47473">
    <property type="entry name" value="EF-hand"/>
    <property type="match status" value="1"/>
</dbReference>
<name>A0AAU8LXM9_9BACT</name>
<reference evidence="3" key="2">
    <citation type="submission" date="2024-06" db="EMBL/GenBank/DDBJ databases">
        <authorList>
            <person name="Plum-Jensen L.E."/>
            <person name="Schramm A."/>
            <person name="Marshall I.P.G."/>
        </authorList>
    </citation>
    <scope>NUCLEOTIDE SEQUENCE</scope>
    <source>
        <strain evidence="3">Rat1</strain>
    </source>
</reference>
<evidence type="ECO:0000313" key="3">
    <source>
        <dbReference type="EMBL" id="XCN73623.1"/>
    </source>
</evidence>